<dbReference type="InterPro" id="IPR024747">
    <property type="entry name" value="Pyridox_Oxase-rel"/>
</dbReference>
<dbReference type="AlphaFoldDB" id="A0A849KNM0"/>
<dbReference type="SUPFAM" id="SSF50475">
    <property type="entry name" value="FMN-binding split barrel"/>
    <property type="match status" value="1"/>
</dbReference>
<dbReference type="Pfam" id="PF12900">
    <property type="entry name" value="Pyridox_ox_2"/>
    <property type="match status" value="1"/>
</dbReference>
<protein>
    <submittedName>
        <fullName evidence="1">Pyridoxamine 5'-phosphate oxidase family protein</fullName>
    </submittedName>
</protein>
<comment type="caution">
    <text evidence="1">The sequence shown here is derived from an EMBL/GenBank/DDBJ whole genome shotgun (WGS) entry which is preliminary data.</text>
</comment>
<dbReference type="PANTHER" id="PTHR34071">
    <property type="entry name" value="5-NITROIMIDAZOLE ANTIBIOTICS RESISTANCE PROTEIN, NIMA-FAMILY-RELATED PROTEIN-RELATED"/>
    <property type="match status" value="1"/>
</dbReference>
<reference evidence="1 2" key="1">
    <citation type="submission" date="2020-05" db="EMBL/GenBank/DDBJ databases">
        <title>Draft Genome Sequence of Ochrobactrum soli Isolated from Stable Fly Gut.</title>
        <authorList>
            <person name="Pileggi M.T."/>
            <person name="Vazhakkala L.J."/>
            <person name="Wong C.N."/>
        </authorList>
    </citation>
    <scope>NUCLEOTIDE SEQUENCE [LARGE SCALE GENOMIC DNA]</scope>
    <source>
        <strain evidence="1 2">MTP-C0764</strain>
    </source>
</reference>
<evidence type="ECO:0000313" key="1">
    <source>
        <dbReference type="EMBL" id="NNU59448.1"/>
    </source>
</evidence>
<keyword evidence="2" id="KW-1185">Reference proteome</keyword>
<dbReference type="InterPro" id="IPR012349">
    <property type="entry name" value="Split_barrel_FMN-bd"/>
</dbReference>
<organism evidence="1 2">
    <name type="scientific">Ochrobactrum soli</name>
    <dbReference type="NCBI Taxonomy" id="2448455"/>
    <lineage>
        <taxon>Bacteria</taxon>
        <taxon>Pseudomonadati</taxon>
        <taxon>Pseudomonadota</taxon>
        <taxon>Alphaproteobacteria</taxon>
        <taxon>Hyphomicrobiales</taxon>
        <taxon>Brucellaceae</taxon>
        <taxon>Brucella/Ochrobactrum group</taxon>
        <taxon>Ochrobactrum</taxon>
    </lineage>
</organism>
<dbReference type="EMBL" id="JABFCY010000002">
    <property type="protein sequence ID" value="NNU59448.1"/>
    <property type="molecule type" value="Genomic_DNA"/>
</dbReference>
<sequence>MTNAPTERTRVKRLHDRGRYDADSVHAIIDAQPLAHVAYVFNGAPYVSPTLVWREGNFIYWHGSSASRMLEACDEAEVCVSFATLDGLVLARSAFHHSCNYRSVMAFGTAKKITDVVAKERHLRNFVNGLFPDRWEGLRPMMAKELKATMLLELELNEASAKVRSGPPKDDEPDYALPIWAGVIPVTTHLGEPIDDERLLPGVKAPQNVLQFGYLADAAE</sequence>
<gene>
    <name evidence="1" type="ORF">HKX02_04135</name>
</gene>
<dbReference type="PANTHER" id="PTHR34071:SF2">
    <property type="entry name" value="FLAVIN-NUCLEOTIDE-BINDING PROTEIN"/>
    <property type="match status" value="1"/>
</dbReference>
<proteinExistence type="predicted"/>
<dbReference type="Proteomes" id="UP000574931">
    <property type="component" value="Unassembled WGS sequence"/>
</dbReference>
<name>A0A849KNM0_9HYPH</name>
<dbReference type="Gene3D" id="2.30.110.10">
    <property type="entry name" value="Electron Transport, Fmn-binding Protein, Chain A"/>
    <property type="match status" value="1"/>
</dbReference>
<accession>A0A849KNM0</accession>
<evidence type="ECO:0000313" key="2">
    <source>
        <dbReference type="Proteomes" id="UP000574931"/>
    </source>
</evidence>
<dbReference type="RefSeq" id="WP_171317305.1">
    <property type="nucleotide sequence ID" value="NZ_JABFCY010000002.1"/>
</dbReference>